<dbReference type="EMBL" id="WOEZ01000231">
    <property type="protein sequence ID" value="NPT60682.1"/>
    <property type="molecule type" value="Genomic_DNA"/>
</dbReference>
<dbReference type="Proteomes" id="UP000655523">
    <property type="component" value="Unassembled WGS sequence"/>
</dbReference>
<comment type="caution">
    <text evidence="1">The sequence shown here is derived from an EMBL/GenBank/DDBJ whole genome shotgun (WGS) entry which is preliminary data.</text>
</comment>
<gene>
    <name evidence="1" type="ORF">GNZ13_40550</name>
</gene>
<dbReference type="AlphaFoldDB" id="A0A972NXE8"/>
<name>A0A972NXE8_9BURK</name>
<evidence type="ECO:0000313" key="2">
    <source>
        <dbReference type="Proteomes" id="UP000655523"/>
    </source>
</evidence>
<keyword evidence="2" id="KW-1185">Reference proteome</keyword>
<proteinExistence type="predicted"/>
<reference evidence="1 2" key="1">
    <citation type="submission" date="2019-11" db="EMBL/GenBank/DDBJ databases">
        <title>Metabolism of dissolved organic matter in forest soils.</title>
        <authorList>
            <person name="Cyle K.T."/>
            <person name="Wilhelm R.C."/>
            <person name="Martinez C.E."/>
        </authorList>
    </citation>
    <scope>NUCLEOTIDE SEQUENCE [LARGE SCALE GENOMIC DNA]</scope>
    <source>
        <strain evidence="1 2">5N</strain>
    </source>
</reference>
<sequence length="53" mass="5883">MSATASVDAPPIYEFTRIDGTKTRVVIDERRATGIRKMGRWPSLLLSGFDIEG</sequence>
<dbReference type="RefSeq" id="WP_172175830.1">
    <property type="nucleotide sequence ID" value="NZ_WOEZ01000231.1"/>
</dbReference>
<accession>A0A972NXE8</accession>
<evidence type="ECO:0000313" key="1">
    <source>
        <dbReference type="EMBL" id="NPT60682.1"/>
    </source>
</evidence>
<protein>
    <submittedName>
        <fullName evidence="1">Uncharacterized protein</fullName>
    </submittedName>
</protein>
<organism evidence="1 2">
    <name type="scientific">Paraburkholderia elongata</name>
    <dbReference type="NCBI Taxonomy" id="2675747"/>
    <lineage>
        <taxon>Bacteria</taxon>
        <taxon>Pseudomonadati</taxon>
        <taxon>Pseudomonadota</taxon>
        <taxon>Betaproteobacteria</taxon>
        <taxon>Burkholderiales</taxon>
        <taxon>Burkholderiaceae</taxon>
        <taxon>Paraburkholderia</taxon>
    </lineage>
</organism>